<evidence type="ECO:0000256" key="2">
    <source>
        <dbReference type="ARBA" id="ARBA00004861"/>
    </source>
</evidence>
<feature type="domain" description="Orotidine 5'-phosphate decarboxylase" evidence="13">
    <location>
        <begin position="4"/>
        <end position="229"/>
    </location>
</feature>
<keyword evidence="6 9" id="KW-0456">Lyase</keyword>
<dbReference type="FunFam" id="3.20.20.70:FF:000015">
    <property type="entry name" value="Orotidine 5'-phosphate decarboxylase"/>
    <property type="match status" value="1"/>
</dbReference>
<dbReference type="NCBIfam" id="TIGR01740">
    <property type="entry name" value="pyrF"/>
    <property type="match status" value="1"/>
</dbReference>
<evidence type="ECO:0000256" key="10">
    <source>
        <dbReference type="PIRSR" id="PIRSR614732-1"/>
    </source>
</evidence>
<evidence type="ECO:0000256" key="4">
    <source>
        <dbReference type="ARBA" id="ARBA00022793"/>
    </source>
</evidence>
<reference evidence="14 15" key="1">
    <citation type="submission" date="2017-07" db="EMBL/GenBank/DDBJ databases">
        <title>Fictibacillus sp. nov. GDSW-R2A3 Genome sequencing and assembly.</title>
        <authorList>
            <person name="Mayilraj S."/>
        </authorList>
    </citation>
    <scope>NUCLEOTIDE SEQUENCE [LARGE SCALE GENOMIC DNA]</scope>
    <source>
        <strain evidence="14 15">GDSW-R2A3</strain>
    </source>
</reference>
<dbReference type="EC" id="4.1.1.23" evidence="9"/>
<comment type="pathway">
    <text evidence="2 9 12">Pyrimidine metabolism; UMP biosynthesis via de novo pathway; UMP from orotate: step 2/2.</text>
</comment>
<dbReference type="PANTHER" id="PTHR32119:SF2">
    <property type="entry name" value="OROTIDINE 5'-PHOSPHATE DECARBOXYLASE"/>
    <property type="match status" value="1"/>
</dbReference>
<feature type="binding site" evidence="9 11">
    <location>
        <position position="121"/>
    </location>
    <ligand>
        <name>substrate</name>
    </ligand>
</feature>
<comment type="caution">
    <text evidence="14">The sequence shown here is derived from an EMBL/GenBank/DDBJ whole genome shotgun (WGS) entry which is preliminary data.</text>
</comment>
<dbReference type="PANTHER" id="PTHR32119">
    <property type="entry name" value="OROTIDINE 5'-PHOSPHATE DECARBOXYLASE"/>
    <property type="match status" value="1"/>
</dbReference>
<sequence length="242" mass="26826">MQNPIIIALDFPNRQKTEQFLEHFGNKPLFVKVGMELFYREGLSMIYWLKERGYRVFLDLKLHDIPNTVHNAMKNLALAGADMVNVHASGGIKMMAAAKEGLYAGMQEKQKPLLIAVTQLTSTSEIVMREEMLVSQFTLEQAVVEYAKNAKNAGLDGVVSSVNETTLIKEVCGDSFLTVTPGIRLLGSSFHDQERVASPAAAARAKTDYIVIGRSITEAADPVSSYEQILNEWSGSFEISHR</sequence>
<name>A0A235FDQ8_9BACL</name>
<comment type="function">
    <text evidence="1 9">Catalyzes the decarboxylation of orotidine 5'-monophosphate (OMP) to uridine 5'-monophosphate (UMP).</text>
</comment>
<feature type="binding site" evidence="9 11">
    <location>
        <position position="214"/>
    </location>
    <ligand>
        <name>substrate</name>
    </ligand>
</feature>
<keyword evidence="4 9" id="KW-0210">Decarboxylase</keyword>
<accession>A0A235FDQ8</accession>
<feature type="binding site" evidence="9 11">
    <location>
        <position position="193"/>
    </location>
    <ligand>
        <name>substrate</name>
    </ligand>
</feature>
<gene>
    <name evidence="9 14" type="primary">pyrF</name>
    <name evidence="14" type="ORF">CGZ90_03160</name>
</gene>
<dbReference type="GO" id="GO:0005829">
    <property type="term" value="C:cytosol"/>
    <property type="evidence" value="ECO:0007669"/>
    <property type="project" value="TreeGrafter"/>
</dbReference>
<comment type="catalytic activity">
    <reaction evidence="7 9 12">
        <text>orotidine 5'-phosphate + H(+) = UMP + CO2</text>
        <dbReference type="Rhea" id="RHEA:11596"/>
        <dbReference type="ChEBI" id="CHEBI:15378"/>
        <dbReference type="ChEBI" id="CHEBI:16526"/>
        <dbReference type="ChEBI" id="CHEBI:57538"/>
        <dbReference type="ChEBI" id="CHEBI:57865"/>
        <dbReference type="EC" id="4.1.1.23"/>
    </reaction>
</comment>
<evidence type="ECO:0000256" key="5">
    <source>
        <dbReference type="ARBA" id="ARBA00022975"/>
    </source>
</evidence>
<evidence type="ECO:0000313" key="14">
    <source>
        <dbReference type="EMBL" id="OYD58915.1"/>
    </source>
</evidence>
<dbReference type="InterPro" id="IPR001754">
    <property type="entry name" value="OMPdeCOase_dom"/>
</dbReference>
<dbReference type="GO" id="GO:0044205">
    <property type="term" value="P:'de novo' UMP biosynthetic process"/>
    <property type="evidence" value="ECO:0007669"/>
    <property type="project" value="UniProtKB-UniRule"/>
</dbReference>
<comment type="subunit">
    <text evidence="3 9">Homodimer.</text>
</comment>
<evidence type="ECO:0000256" key="11">
    <source>
        <dbReference type="PIRSR" id="PIRSR614732-2"/>
    </source>
</evidence>
<dbReference type="GO" id="GO:0004590">
    <property type="term" value="F:orotidine-5'-phosphate decarboxylase activity"/>
    <property type="evidence" value="ECO:0007669"/>
    <property type="project" value="UniProtKB-UniRule"/>
</dbReference>
<proteinExistence type="inferred from homology"/>
<feature type="binding site" evidence="9 11">
    <location>
        <position position="32"/>
    </location>
    <ligand>
        <name>substrate</name>
    </ligand>
</feature>
<evidence type="ECO:0000259" key="13">
    <source>
        <dbReference type="SMART" id="SM00934"/>
    </source>
</evidence>
<feature type="binding site" evidence="9 11">
    <location>
        <position position="213"/>
    </location>
    <ligand>
        <name>substrate</name>
    </ligand>
</feature>
<dbReference type="InterPro" id="IPR013785">
    <property type="entry name" value="Aldolase_TIM"/>
</dbReference>
<dbReference type="InterPro" id="IPR018089">
    <property type="entry name" value="OMPdecase_AS"/>
</dbReference>
<dbReference type="PROSITE" id="PS00156">
    <property type="entry name" value="OMPDECASE"/>
    <property type="match status" value="1"/>
</dbReference>
<feature type="binding site" evidence="9 11">
    <location>
        <position position="184"/>
    </location>
    <ligand>
        <name>substrate</name>
    </ligand>
</feature>
<dbReference type="SMART" id="SM00934">
    <property type="entry name" value="OMPdecase"/>
    <property type="match status" value="1"/>
</dbReference>
<evidence type="ECO:0000256" key="1">
    <source>
        <dbReference type="ARBA" id="ARBA00002356"/>
    </source>
</evidence>
<feature type="active site" description="Proton donor" evidence="9">
    <location>
        <position position="61"/>
    </location>
</feature>
<organism evidence="14 15">
    <name type="scientific">Fictibacillus aquaticus</name>
    <dbReference type="NCBI Taxonomy" id="2021314"/>
    <lineage>
        <taxon>Bacteria</taxon>
        <taxon>Bacillati</taxon>
        <taxon>Bacillota</taxon>
        <taxon>Bacilli</taxon>
        <taxon>Bacillales</taxon>
        <taxon>Fictibacillaceae</taxon>
        <taxon>Fictibacillus</taxon>
    </lineage>
</organism>
<feature type="active site" description="For OMPdecase activity" evidence="10">
    <location>
        <position position="64"/>
    </location>
</feature>
<dbReference type="EMBL" id="NOII01000001">
    <property type="protein sequence ID" value="OYD58915.1"/>
    <property type="molecule type" value="Genomic_DNA"/>
</dbReference>
<dbReference type="RefSeq" id="WP_094250875.1">
    <property type="nucleotide sequence ID" value="NZ_JBHLXL010000001.1"/>
</dbReference>
<dbReference type="UniPathway" id="UPA00070">
    <property type="reaction ID" value="UER00120"/>
</dbReference>
<evidence type="ECO:0000256" key="8">
    <source>
        <dbReference type="ARBA" id="ARBA00061012"/>
    </source>
</evidence>
<dbReference type="InterPro" id="IPR047596">
    <property type="entry name" value="OMPdecase_bac"/>
</dbReference>
<dbReference type="HAMAP" id="MF_01200_B">
    <property type="entry name" value="OMPdecase_type1_B"/>
    <property type="match status" value="1"/>
</dbReference>
<dbReference type="Pfam" id="PF00215">
    <property type="entry name" value="OMPdecase"/>
    <property type="match status" value="1"/>
</dbReference>
<feature type="binding site" evidence="9">
    <location>
        <begin position="59"/>
        <end position="68"/>
    </location>
    <ligand>
        <name>substrate</name>
    </ligand>
</feature>
<evidence type="ECO:0000313" key="15">
    <source>
        <dbReference type="Proteomes" id="UP000215059"/>
    </source>
</evidence>
<comment type="similarity">
    <text evidence="8 9">Belongs to the OMP decarboxylase family. Type 1 subfamily.</text>
</comment>
<feature type="binding site" evidence="9 11">
    <location>
        <position position="10"/>
    </location>
    <ligand>
        <name>substrate</name>
    </ligand>
</feature>
<keyword evidence="15" id="KW-1185">Reference proteome</keyword>
<dbReference type="CDD" id="cd04725">
    <property type="entry name" value="OMP_decarboxylase_like"/>
    <property type="match status" value="1"/>
</dbReference>
<evidence type="ECO:0000256" key="3">
    <source>
        <dbReference type="ARBA" id="ARBA00011738"/>
    </source>
</evidence>
<feature type="active site" description="For OMPdecase activity" evidence="10">
    <location>
        <position position="59"/>
    </location>
</feature>
<feature type="active site" description="For OMPdecase activity" evidence="10">
    <location>
        <position position="61"/>
    </location>
</feature>
<dbReference type="Proteomes" id="UP000215059">
    <property type="component" value="Unassembled WGS sequence"/>
</dbReference>
<evidence type="ECO:0000256" key="7">
    <source>
        <dbReference type="ARBA" id="ARBA00049157"/>
    </source>
</evidence>
<dbReference type="InterPro" id="IPR011060">
    <property type="entry name" value="RibuloseP-bd_barrel"/>
</dbReference>
<dbReference type="OrthoDB" id="9806203at2"/>
<keyword evidence="5 9" id="KW-0665">Pyrimidine biosynthesis</keyword>
<dbReference type="SUPFAM" id="SSF51366">
    <property type="entry name" value="Ribulose-phoshate binding barrel"/>
    <property type="match status" value="1"/>
</dbReference>
<dbReference type="GO" id="GO:0006207">
    <property type="term" value="P:'de novo' pyrimidine nucleobase biosynthetic process"/>
    <property type="evidence" value="ECO:0007669"/>
    <property type="project" value="InterPro"/>
</dbReference>
<dbReference type="AlphaFoldDB" id="A0A235FDQ8"/>
<dbReference type="InterPro" id="IPR014732">
    <property type="entry name" value="OMPdecase"/>
</dbReference>
<evidence type="ECO:0000256" key="6">
    <source>
        <dbReference type="ARBA" id="ARBA00023239"/>
    </source>
</evidence>
<dbReference type="NCBIfam" id="NF001273">
    <property type="entry name" value="PRK00230.1"/>
    <property type="match status" value="1"/>
</dbReference>
<protein>
    <recommendedName>
        <fullName evidence="9">Orotidine 5'-phosphate decarboxylase</fullName>
        <ecNumber evidence="9">4.1.1.23</ecNumber>
    </recommendedName>
    <alternativeName>
        <fullName evidence="9">OMP decarboxylase</fullName>
        <shortName evidence="9">OMPDCase</shortName>
        <shortName evidence="9">OMPdecase</shortName>
    </alternativeName>
</protein>
<evidence type="ECO:0000256" key="9">
    <source>
        <dbReference type="HAMAP-Rule" id="MF_01200"/>
    </source>
</evidence>
<evidence type="ECO:0000256" key="12">
    <source>
        <dbReference type="RuleBase" id="RU000512"/>
    </source>
</evidence>
<dbReference type="Gene3D" id="3.20.20.70">
    <property type="entry name" value="Aldolase class I"/>
    <property type="match status" value="1"/>
</dbReference>